<dbReference type="PANTHER" id="PTHR43133:SF62">
    <property type="entry name" value="RNA POLYMERASE SIGMA FACTOR SIGZ"/>
    <property type="match status" value="1"/>
</dbReference>
<reference evidence="7" key="1">
    <citation type="submission" date="2016-10" db="EMBL/GenBank/DDBJ databases">
        <authorList>
            <person name="de Groot N.N."/>
        </authorList>
    </citation>
    <scope>NUCLEOTIDE SEQUENCE</scope>
</reference>
<evidence type="ECO:0000313" key="7">
    <source>
        <dbReference type="EMBL" id="SFV65679.1"/>
    </source>
</evidence>
<feature type="domain" description="RNA polymerase sigma factor 70 region 4 type 2" evidence="6">
    <location>
        <begin position="86"/>
        <end position="137"/>
    </location>
</feature>
<comment type="similarity">
    <text evidence="1">Belongs to the sigma-70 factor family. ECF subfamily.</text>
</comment>
<dbReference type="PANTHER" id="PTHR43133">
    <property type="entry name" value="RNA POLYMERASE ECF-TYPE SIGMA FACTO"/>
    <property type="match status" value="1"/>
</dbReference>
<dbReference type="EMBL" id="FPHF01000089">
    <property type="protein sequence ID" value="SFV65679.1"/>
    <property type="molecule type" value="Genomic_DNA"/>
</dbReference>
<dbReference type="InterPro" id="IPR036388">
    <property type="entry name" value="WH-like_DNA-bd_sf"/>
</dbReference>
<keyword evidence="3" id="KW-0731">Sigma factor</keyword>
<dbReference type="SUPFAM" id="SSF88659">
    <property type="entry name" value="Sigma3 and sigma4 domains of RNA polymerase sigma factors"/>
    <property type="match status" value="1"/>
</dbReference>
<protein>
    <submittedName>
        <fullName evidence="7">RNA polymerase sigma factor SigZ</fullName>
    </submittedName>
</protein>
<gene>
    <name evidence="7" type="ORF">MNB_SM-4-1001</name>
</gene>
<proteinExistence type="inferred from homology"/>
<dbReference type="InterPro" id="IPR013325">
    <property type="entry name" value="RNA_pol_sigma_r2"/>
</dbReference>
<dbReference type="NCBIfam" id="TIGR02937">
    <property type="entry name" value="sigma70-ECF"/>
    <property type="match status" value="1"/>
</dbReference>
<accession>A0A1W1CIS2</accession>
<dbReference type="InterPro" id="IPR007627">
    <property type="entry name" value="RNA_pol_sigma70_r2"/>
</dbReference>
<organism evidence="7">
    <name type="scientific">hydrothermal vent metagenome</name>
    <dbReference type="NCBI Taxonomy" id="652676"/>
    <lineage>
        <taxon>unclassified sequences</taxon>
        <taxon>metagenomes</taxon>
        <taxon>ecological metagenomes</taxon>
    </lineage>
</organism>
<dbReference type="GO" id="GO:0003677">
    <property type="term" value="F:DNA binding"/>
    <property type="evidence" value="ECO:0007669"/>
    <property type="project" value="InterPro"/>
</dbReference>
<evidence type="ECO:0000259" key="6">
    <source>
        <dbReference type="Pfam" id="PF08281"/>
    </source>
</evidence>
<evidence type="ECO:0000256" key="2">
    <source>
        <dbReference type="ARBA" id="ARBA00023015"/>
    </source>
</evidence>
<evidence type="ECO:0000256" key="4">
    <source>
        <dbReference type="ARBA" id="ARBA00023163"/>
    </source>
</evidence>
<dbReference type="Gene3D" id="1.10.10.10">
    <property type="entry name" value="Winged helix-like DNA-binding domain superfamily/Winged helix DNA-binding domain"/>
    <property type="match status" value="1"/>
</dbReference>
<dbReference type="InterPro" id="IPR013324">
    <property type="entry name" value="RNA_pol_sigma_r3/r4-like"/>
</dbReference>
<keyword evidence="4" id="KW-0804">Transcription</keyword>
<dbReference type="GO" id="GO:0006352">
    <property type="term" value="P:DNA-templated transcription initiation"/>
    <property type="evidence" value="ECO:0007669"/>
    <property type="project" value="InterPro"/>
</dbReference>
<dbReference type="GO" id="GO:0016987">
    <property type="term" value="F:sigma factor activity"/>
    <property type="evidence" value="ECO:0007669"/>
    <property type="project" value="UniProtKB-KW"/>
</dbReference>
<dbReference type="SUPFAM" id="SSF88946">
    <property type="entry name" value="Sigma2 domain of RNA polymerase sigma factors"/>
    <property type="match status" value="1"/>
</dbReference>
<keyword evidence="2" id="KW-0805">Transcription regulation</keyword>
<dbReference type="InterPro" id="IPR039425">
    <property type="entry name" value="RNA_pol_sigma-70-like"/>
</dbReference>
<dbReference type="Pfam" id="PF08281">
    <property type="entry name" value="Sigma70_r4_2"/>
    <property type="match status" value="1"/>
</dbReference>
<dbReference type="InterPro" id="IPR014284">
    <property type="entry name" value="RNA_pol_sigma-70_dom"/>
</dbReference>
<dbReference type="InterPro" id="IPR013249">
    <property type="entry name" value="RNA_pol_sigma70_r4_t2"/>
</dbReference>
<dbReference type="AlphaFoldDB" id="A0A1W1CIS2"/>
<dbReference type="Gene3D" id="1.10.1740.10">
    <property type="match status" value="1"/>
</dbReference>
<feature type="domain" description="RNA polymerase sigma-70 region 2" evidence="5">
    <location>
        <begin position="3"/>
        <end position="66"/>
    </location>
</feature>
<dbReference type="CDD" id="cd06171">
    <property type="entry name" value="Sigma70_r4"/>
    <property type="match status" value="1"/>
</dbReference>
<evidence type="ECO:0000256" key="1">
    <source>
        <dbReference type="ARBA" id="ARBA00010641"/>
    </source>
</evidence>
<evidence type="ECO:0000259" key="5">
    <source>
        <dbReference type="Pfam" id="PF04542"/>
    </source>
</evidence>
<dbReference type="Pfam" id="PF04542">
    <property type="entry name" value="Sigma70_r2"/>
    <property type="match status" value="1"/>
</dbReference>
<name>A0A1W1CIS2_9ZZZZ</name>
<evidence type="ECO:0000256" key="3">
    <source>
        <dbReference type="ARBA" id="ARBA00023082"/>
    </source>
</evidence>
<sequence>MIWEEYERELSSFVLSRVGDIEIQKEVMQEVALKIFTSLHLQKEHLRGWLYMLTKNVITDYYRKSNKPLPEFEEEVLSPNHILADCLRPMLNSLKDQEKAILELTQLQQFSLSEVATQKNIPINTVKSQLFRAKKSLAEKFFSCCEYERNTKGEVVGFSGCGDKSC</sequence>